<dbReference type="VEuPathDB" id="VectorBase:AAEL019697"/>
<dbReference type="SUPFAM" id="SSF55486">
    <property type="entry name" value="Metalloproteases ('zincins'), catalytic domain"/>
    <property type="match status" value="1"/>
</dbReference>
<dbReference type="PaxDb" id="7159-AAEL006761-PA"/>
<proteinExistence type="predicted"/>
<dbReference type="OMA" id="NISKYPH"/>
<dbReference type="Gene3D" id="3.40.390.10">
    <property type="entry name" value="Collagenase (Catalytic Domain)"/>
    <property type="match status" value="1"/>
</dbReference>
<dbReference type="InterPro" id="IPR024079">
    <property type="entry name" value="MetalloPept_cat_dom_sf"/>
</dbReference>
<reference evidence="1" key="1">
    <citation type="submission" date="2005-10" db="EMBL/GenBank/DDBJ databases">
        <authorList>
            <person name="Loftus B.J."/>
            <person name="Nene V.M."/>
            <person name="Hannick L.I."/>
            <person name="Bidwell S."/>
            <person name="Haas B."/>
            <person name="Amedeo P."/>
            <person name="Orvis J."/>
            <person name="Wortman J.R."/>
            <person name="White O.R."/>
            <person name="Salzberg S."/>
            <person name="Shumway M."/>
            <person name="Koo H."/>
            <person name="Zhao Y."/>
            <person name="Holmes M."/>
            <person name="Miller J."/>
            <person name="Schatz M."/>
            <person name="Pop M."/>
            <person name="Pai G."/>
            <person name="Utterback T."/>
            <person name="Rogers Y.-H."/>
            <person name="Kravitz S."/>
            <person name="Fraser C.M."/>
        </authorList>
    </citation>
    <scope>NUCLEOTIDE SEQUENCE</scope>
    <source>
        <strain evidence="1">Liverpool</strain>
    </source>
</reference>
<dbReference type="GO" id="GO:0008237">
    <property type="term" value="F:metallopeptidase activity"/>
    <property type="evidence" value="ECO:0007669"/>
    <property type="project" value="InterPro"/>
</dbReference>
<accession>Q174V3</accession>
<dbReference type="EMBL" id="CH477405">
    <property type="protein sequence ID" value="EAT41611.1"/>
    <property type="molecule type" value="Genomic_DNA"/>
</dbReference>
<reference evidence="1" key="2">
    <citation type="journal article" date="2007" name="Science">
        <title>Genome sequence of Aedes aegypti, a major arbovirus vector.</title>
        <authorList>
            <person name="Nene V."/>
            <person name="Wortman J.R."/>
            <person name="Lawson D."/>
            <person name="Haas B."/>
            <person name="Kodira C."/>
            <person name="Tu Z.J."/>
            <person name="Loftus B."/>
            <person name="Xi Z."/>
            <person name="Megy K."/>
            <person name="Grabherr M."/>
            <person name="Ren Q."/>
            <person name="Zdobnov E.M."/>
            <person name="Lobo N.F."/>
            <person name="Campbell K.S."/>
            <person name="Brown S.E."/>
            <person name="Bonaldo M.F."/>
            <person name="Zhu J."/>
            <person name="Sinkins S.P."/>
            <person name="Hogenkamp D.G."/>
            <person name="Amedeo P."/>
            <person name="Arensburger P."/>
            <person name="Atkinson P.W."/>
            <person name="Bidwell S."/>
            <person name="Biedler J."/>
            <person name="Birney E."/>
            <person name="Bruggner R.V."/>
            <person name="Costas J."/>
            <person name="Coy M.R."/>
            <person name="Crabtree J."/>
            <person name="Crawford M."/>
            <person name="Debruyn B."/>
            <person name="Decaprio D."/>
            <person name="Eiglmeier K."/>
            <person name="Eisenstadt E."/>
            <person name="El-Dorry H."/>
            <person name="Gelbart W.M."/>
            <person name="Gomes S.L."/>
            <person name="Hammond M."/>
            <person name="Hannick L.I."/>
            <person name="Hogan J.R."/>
            <person name="Holmes M.H."/>
            <person name="Jaffe D."/>
            <person name="Johnston J.S."/>
            <person name="Kennedy R.C."/>
            <person name="Koo H."/>
            <person name="Kravitz S."/>
            <person name="Kriventseva E.V."/>
            <person name="Kulp D."/>
            <person name="Labutti K."/>
            <person name="Lee E."/>
            <person name="Li S."/>
            <person name="Lovin D.D."/>
            <person name="Mao C."/>
            <person name="Mauceli E."/>
            <person name="Menck C.F."/>
            <person name="Miller J.R."/>
            <person name="Montgomery P."/>
            <person name="Mori A."/>
            <person name="Nascimento A.L."/>
            <person name="Naveira H.F."/>
            <person name="Nusbaum C."/>
            <person name="O'leary S."/>
            <person name="Orvis J."/>
            <person name="Pertea M."/>
            <person name="Quesneville H."/>
            <person name="Reidenbach K.R."/>
            <person name="Rogers Y.H."/>
            <person name="Roth C.W."/>
            <person name="Schneider J.R."/>
            <person name="Schatz M."/>
            <person name="Shumway M."/>
            <person name="Stanke M."/>
            <person name="Stinson E.O."/>
            <person name="Tubio J.M."/>
            <person name="Vanzee J.P."/>
            <person name="Verjovski-Almeida S."/>
            <person name="Werner D."/>
            <person name="White O."/>
            <person name="Wyder S."/>
            <person name="Zeng Q."/>
            <person name="Zhao Q."/>
            <person name="Zhao Y."/>
            <person name="Hill C.A."/>
            <person name="Raikhel A.S."/>
            <person name="Soares M.B."/>
            <person name="Knudson D.L."/>
            <person name="Lee N.H."/>
            <person name="Galagan J."/>
            <person name="Salzberg S.L."/>
            <person name="Paulsen I.T."/>
            <person name="Dimopoulos G."/>
            <person name="Collins F.H."/>
            <person name="Birren B."/>
            <person name="Fraser-Liggett C.M."/>
            <person name="Severson D.W."/>
        </authorList>
    </citation>
    <scope>NUCLEOTIDE SEQUENCE [LARGE SCALE GENOMIC DNA]</scope>
    <source>
        <strain evidence="1">Liverpool</strain>
    </source>
</reference>
<reference evidence="1" key="3">
    <citation type="submission" date="2012-09" db="EMBL/GenBank/DDBJ databases">
        <authorList>
            <consortium name="VectorBase"/>
        </authorList>
    </citation>
    <scope>NUCLEOTIDE SEQUENCE</scope>
    <source>
        <strain evidence="1">Liverpool</strain>
    </source>
</reference>
<evidence type="ECO:0000313" key="1">
    <source>
        <dbReference type="EMBL" id="EAT41611.1"/>
    </source>
</evidence>
<dbReference type="Proteomes" id="UP000682892">
    <property type="component" value="Unassembled WGS sequence"/>
</dbReference>
<gene>
    <name evidence="1" type="ORF">AaeL_AAEL006761</name>
</gene>
<evidence type="ECO:0000313" key="2">
    <source>
        <dbReference type="Proteomes" id="UP000682892"/>
    </source>
</evidence>
<dbReference type="PhylomeDB" id="Q174V3"/>
<protein>
    <submittedName>
        <fullName evidence="1">AAEL006761-PA</fullName>
    </submittedName>
</protein>
<name>Q174V3_AEDAE</name>
<dbReference type="AlphaFoldDB" id="Q174V3"/>
<dbReference type="HOGENOM" id="CLU_2135552_0_0_1"/>
<dbReference type="STRING" id="7159.Q174V3"/>
<sequence>MEPDRLQKRFRSKRQAYYKSSRAIDTTIYPEILVIVDYDGYRLHGGDNVQVKRYFVSFWNGVDLRYRLLKGPRIRISIAGIIISRICNKLAQVTSDGMNQSNEHRNPRLILTS</sequence>
<organism evidence="1 2">
    <name type="scientific">Aedes aegypti</name>
    <name type="common">Yellowfever mosquito</name>
    <name type="synonym">Culex aegypti</name>
    <dbReference type="NCBI Taxonomy" id="7159"/>
    <lineage>
        <taxon>Eukaryota</taxon>
        <taxon>Metazoa</taxon>
        <taxon>Ecdysozoa</taxon>
        <taxon>Arthropoda</taxon>
        <taxon>Hexapoda</taxon>
        <taxon>Insecta</taxon>
        <taxon>Pterygota</taxon>
        <taxon>Neoptera</taxon>
        <taxon>Endopterygota</taxon>
        <taxon>Diptera</taxon>
        <taxon>Nematocera</taxon>
        <taxon>Culicoidea</taxon>
        <taxon>Culicidae</taxon>
        <taxon>Culicinae</taxon>
        <taxon>Aedini</taxon>
        <taxon>Aedes</taxon>
        <taxon>Stegomyia</taxon>
    </lineage>
</organism>
<dbReference type="eggNOG" id="KOG3538">
    <property type="taxonomic scope" value="Eukaryota"/>
</dbReference>